<evidence type="ECO:0000313" key="3">
    <source>
        <dbReference type="Proteomes" id="UP001054945"/>
    </source>
</evidence>
<dbReference type="AlphaFoldDB" id="A0AAV4XJJ5"/>
<feature type="compositionally biased region" description="Low complexity" evidence="1">
    <location>
        <begin position="67"/>
        <end position="91"/>
    </location>
</feature>
<feature type="compositionally biased region" description="Basic and acidic residues" evidence="1">
    <location>
        <begin position="12"/>
        <end position="32"/>
    </location>
</feature>
<name>A0AAV4XJJ5_CAEEX</name>
<organism evidence="2 3">
    <name type="scientific">Caerostris extrusa</name>
    <name type="common">Bark spider</name>
    <name type="synonym">Caerostris bankana</name>
    <dbReference type="NCBI Taxonomy" id="172846"/>
    <lineage>
        <taxon>Eukaryota</taxon>
        <taxon>Metazoa</taxon>
        <taxon>Ecdysozoa</taxon>
        <taxon>Arthropoda</taxon>
        <taxon>Chelicerata</taxon>
        <taxon>Arachnida</taxon>
        <taxon>Araneae</taxon>
        <taxon>Araneomorphae</taxon>
        <taxon>Entelegynae</taxon>
        <taxon>Araneoidea</taxon>
        <taxon>Araneidae</taxon>
        <taxon>Caerostris</taxon>
    </lineage>
</organism>
<keyword evidence="3" id="KW-1185">Reference proteome</keyword>
<feature type="region of interest" description="Disordered" evidence="1">
    <location>
        <begin position="54"/>
        <end position="116"/>
    </location>
</feature>
<feature type="compositionally biased region" description="Gly residues" evidence="1">
    <location>
        <begin position="92"/>
        <end position="103"/>
    </location>
</feature>
<reference evidence="2 3" key="1">
    <citation type="submission" date="2021-06" db="EMBL/GenBank/DDBJ databases">
        <title>Caerostris extrusa draft genome.</title>
        <authorList>
            <person name="Kono N."/>
            <person name="Arakawa K."/>
        </authorList>
    </citation>
    <scope>NUCLEOTIDE SEQUENCE [LARGE SCALE GENOMIC DNA]</scope>
</reference>
<comment type="caution">
    <text evidence="2">The sequence shown here is derived from an EMBL/GenBank/DDBJ whole genome shotgun (WGS) entry which is preliminary data.</text>
</comment>
<protein>
    <submittedName>
        <fullName evidence="2">Uncharacterized protein</fullName>
    </submittedName>
</protein>
<accession>A0AAV4XJJ5</accession>
<gene>
    <name evidence="2" type="ORF">CEXT_538071</name>
</gene>
<sequence length="152" mass="16362">MNCTNPSLKPHQASENRSKSEKNQLQRLRDDRGDIVDSKDRYFWLLAGAQANGHSPVLNLSQHSSRPSNSSNSNTNNNNNNNNNNNPTTNGPGSGGGGGGGGGTEERTVAARTPTTMERMMMTTTVKTMMTMTENKTLVTILMLAVLPIQTG</sequence>
<evidence type="ECO:0000313" key="2">
    <source>
        <dbReference type="EMBL" id="GIY95171.1"/>
    </source>
</evidence>
<feature type="region of interest" description="Disordered" evidence="1">
    <location>
        <begin position="1"/>
        <end position="32"/>
    </location>
</feature>
<evidence type="ECO:0000256" key="1">
    <source>
        <dbReference type="SAM" id="MobiDB-lite"/>
    </source>
</evidence>
<proteinExistence type="predicted"/>
<dbReference type="Proteomes" id="UP001054945">
    <property type="component" value="Unassembled WGS sequence"/>
</dbReference>
<dbReference type="EMBL" id="BPLR01000485">
    <property type="protein sequence ID" value="GIY95171.1"/>
    <property type="molecule type" value="Genomic_DNA"/>
</dbReference>